<sequence length="128" mass="14088">MDGDPSRDKSKSGTLIIDDINLLWGKVYLKGKSNADEVPISQVDGIKIKPEKHYVFRRCDQAYSSSGREGNFDLKSNGTADKNIYWDSPWDLGENKLEVTTLHSEDPEGGYEVTQFGGSGQTSGPLGM</sequence>
<evidence type="ECO:0008006" key="5">
    <source>
        <dbReference type="Google" id="ProtNLM"/>
    </source>
</evidence>
<dbReference type="EMBL" id="ML735735">
    <property type="protein sequence ID" value="KAE8417674.1"/>
    <property type="molecule type" value="Genomic_DNA"/>
</dbReference>
<protein>
    <recommendedName>
        <fullName evidence="5">Aegerolysin type hemolysin</fullName>
    </recommendedName>
</protein>
<comment type="similarity">
    <text evidence="1">Belongs to the aegerolysin family.</text>
</comment>
<name>A0ABQ6WKL4_9EURO</name>
<feature type="region of interest" description="Disordered" evidence="2">
    <location>
        <begin position="103"/>
        <end position="128"/>
    </location>
</feature>
<evidence type="ECO:0000256" key="2">
    <source>
        <dbReference type="SAM" id="MobiDB-lite"/>
    </source>
</evidence>
<dbReference type="Proteomes" id="UP000325395">
    <property type="component" value="Unassembled WGS sequence"/>
</dbReference>
<proteinExistence type="inferred from homology"/>
<dbReference type="InterPro" id="IPR009413">
    <property type="entry name" value="Aegerolysin-typ"/>
</dbReference>
<gene>
    <name evidence="3" type="ORF">BDV36DRAFT_295896</name>
</gene>
<evidence type="ECO:0000256" key="1">
    <source>
        <dbReference type="ARBA" id="ARBA00010795"/>
    </source>
</evidence>
<evidence type="ECO:0000313" key="3">
    <source>
        <dbReference type="EMBL" id="KAE8417674.1"/>
    </source>
</evidence>
<dbReference type="Gene3D" id="2.60.270.50">
    <property type="match status" value="1"/>
</dbReference>
<reference evidence="3 4" key="1">
    <citation type="submission" date="2019-04" db="EMBL/GenBank/DDBJ databases">
        <authorList>
            <consortium name="DOE Joint Genome Institute"/>
            <person name="Mondo S."/>
            <person name="Kjaerbolling I."/>
            <person name="Vesth T."/>
            <person name="Frisvad J.C."/>
            <person name="Nybo J.L."/>
            <person name="Theobald S."/>
            <person name="Kildgaard S."/>
            <person name="Isbrandt T."/>
            <person name="Kuo A."/>
            <person name="Sato A."/>
            <person name="Lyhne E.K."/>
            <person name="Kogle M.E."/>
            <person name="Wiebenga A."/>
            <person name="Kun R.S."/>
            <person name="Lubbers R.J."/>
            <person name="Makela M.R."/>
            <person name="Barry K."/>
            <person name="Chovatia M."/>
            <person name="Clum A."/>
            <person name="Daum C."/>
            <person name="Haridas S."/>
            <person name="He G."/>
            <person name="LaButti K."/>
            <person name="Lipzen A."/>
            <person name="Riley R."/>
            <person name="Salamov A."/>
            <person name="Simmons B.A."/>
            <person name="Magnuson J.K."/>
            <person name="Henrissat B."/>
            <person name="Mortensen U.H."/>
            <person name="Larsen T.O."/>
            <person name="Devries R.P."/>
            <person name="Grigoriev I.V."/>
            <person name="Machida M."/>
            <person name="Baker S.E."/>
            <person name="Andersen M.R."/>
            <person name="Cantor M.N."/>
            <person name="Hua S.X."/>
        </authorList>
    </citation>
    <scope>NUCLEOTIDE SEQUENCE [LARGE SCALE GENOMIC DNA]</scope>
    <source>
        <strain evidence="3 4">CBS 117616</strain>
    </source>
</reference>
<feature type="compositionally biased region" description="Gly residues" evidence="2">
    <location>
        <begin position="117"/>
        <end position="128"/>
    </location>
</feature>
<accession>A0ABQ6WKL4</accession>
<organism evidence="3 4">
    <name type="scientific">Aspergillus pseudocaelatus</name>
    <dbReference type="NCBI Taxonomy" id="1825620"/>
    <lineage>
        <taxon>Eukaryota</taxon>
        <taxon>Fungi</taxon>
        <taxon>Dikarya</taxon>
        <taxon>Ascomycota</taxon>
        <taxon>Pezizomycotina</taxon>
        <taxon>Eurotiomycetes</taxon>
        <taxon>Eurotiomycetidae</taxon>
        <taxon>Eurotiales</taxon>
        <taxon>Aspergillaceae</taxon>
        <taxon>Aspergillus</taxon>
        <taxon>Aspergillus subgen. Circumdati</taxon>
    </lineage>
</organism>
<evidence type="ECO:0000313" key="4">
    <source>
        <dbReference type="Proteomes" id="UP000325395"/>
    </source>
</evidence>
<dbReference type="Pfam" id="PF06355">
    <property type="entry name" value="Aegerolysin"/>
    <property type="match status" value="1"/>
</dbReference>
<keyword evidence="4" id="KW-1185">Reference proteome</keyword>